<keyword evidence="2" id="KW-1185">Reference proteome</keyword>
<sequence length="192" mass="22153">MTGIYDQHSAFWDDLLVDLQDPEFYREFEEATIDLMQQYQDYKLEEIKRIEEESKTHDEWTDCTGRTYRVHKRGLDCEIDGCAIHNPSFHPLSEAKQLMREDKFWLIERICKHGVGHPDPDSASFISRQLGNNSIWVHGCDGCCNANKAMQKKALKKIESGWGPHVHQLSWADDGMGHSGMACISCDYVELD</sequence>
<accession>A0A1J0GW15</accession>
<protein>
    <submittedName>
        <fullName evidence="1">Uncharacterized protein</fullName>
    </submittedName>
</protein>
<dbReference type="EMBL" id="KX925554">
    <property type="protein sequence ID" value="APC46368.1"/>
    <property type="molecule type" value="Genomic_DNA"/>
</dbReference>
<evidence type="ECO:0000313" key="2">
    <source>
        <dbReference type="Proteomes" id="UP000224898"/>
    </source>
</evidence>
<organism evidence="1 2">
    <name type="scientific">Streptomyces phage BRock</name>
    <dbReference type="NCBI Taxonomy" id="1913591"/>
    <lineage>
        <taxon>Viruses</taxon>
        <taxon>Duplodnaviria</taxon>
        <taxon>Heunggongvirae</taxon>
        <taxon>Uroviricota</taxon>
        <taxon>Caudoviricetes</taxon>
        <taxon>Borockvirus</taxon>
        <taxon>Borockvirus brock</taxon>
    </lineage>
</organism>
<evidence type="ECO:0000313" key="1">
    <source>
        <dbReference type="EMBL" id="APC46368.1"/>
    </source>
</evidence>
<proteinExistence type="predicted"/>
<dbReference type="RefSeq" id="YP_009831831.1">
    <property type="nucleotide sequence ID" value="NC_048650.1"/>
</dbReference>
<reference evidence="1 2" key="1">
    <citation type="submission" date="2016-09" db="EMBL/GenBank/DDBJ databases">
        <title>Complete Genome Sequence of Streptomyces 5a phage BRock.</title>
        <authorList>
            <person name="Crossman A."/>
            <person name="Baron S."/>
            <person name="Jamdagni P."/>
            <person name="Khatri P."/>
            <person name="Sharma D."/>
            <person name="Pandey M."/>
            <person name="Goyal S."/>
            <person name="Kumar S."/>
            <person name="Phogat A."/>
            <person name="Chawla G."/>
            <person name="Pasricha M."/>
            <person name="Gupta K."/>
            <person name="Bazzad D."/>
            <person name="Aggarwal V."/>
            <person name="Poughat A."/>
            <person name="Singh K."/>
            <person name="Rana P."/>
            <person name="Gautam R."/>
            <person name="Sharma V."/>
            <person name="Tyagi D."/>
            <person name="Shahi A."/>
            <person name="Jangra N."/>
            <person name="Malik M."/>
            <person name="Sidhu P.K."/>
            <person name="Malik S."/>
            <person name="Ghalyan Y."/>
            <person name="Sharma S.S."/>
            <person name="Malik A."/>
            <person name="Chuttani R."/>
            <person name="Bamal N."/>
            <person name="Bhadula D."/>
            <person name="Batra A."/>
            <person name="Temple L."/>
            <person name="Nehra K."/>
        </authorList>
    </citation>
    <scope>NUCLEOTIDE SEQUENCE [LARGE SCALE GENOMIC DNA]</scope>
</reference>
<dbReference type="GeneID" id="55601520"/>
<dbReference type="Proteomes" id="UP000224898">
    <property type="component" value="Segment"/>
</dbReference>
<dbReference type="KEGG" id="vg:55601520"/>
<name>A0A1J0GW15_9CAUD</name>